<evidence type="ECO:0000313" key="2">
    <source>
        <dbReference type="EMBL" id="OGM79552.1"/>
    </source>
</evidence>
<evidence type="ECO:0000256" key="1">
    <source>
        <dbReference type="SAM" id="Phobius"/>
    </source>
</evidence>
<protein>
    <submittedName>
        <fullName evidence="2">Uncharacterized protein</fullName>
    </submittedName>
</protein>
<dbReference type="Proteomes" id="UP000178430">
    <property type="component" value="Unassembled WGS sequence"/>
</dbReference>
<feature type="transmembrane region" description="Helical" evidence="1">
    <location>
        <begin position="7"/>
        <end position="27"/>
    </location>
</feature>
<keyword evidence="1" id="KW-1133">Transmembrane helix</keyword>
<dbReference type="EMBL" id="MGHV01000003">
    <property type="protein sequence ID" value="OGM79552.1"/>
    <property type="molecule type" value="Genomic_DNA"/>
</dbReference>
<sequence>MSQKSYYLTTGAVFLVIAILHLLRIVNGWPADIGGFVVPMWLSWVAVPLAGYLAYHGLKIKKVV</sequence>
<keyword evidence="1" id="KW-0472">Membrane</keyword>
<proteinExistence type="predicted"/>
<keyword evidence="1" id="KW-0812">Transmembrane</keyword>
<accession>A0A1F8CTE9</accession>
<name>A0A1F8CTE9_9BACT</name>
<gene>
    <name evidence="2" type="ORF">A2197_00820</name>
</gene>
<reference evidence="2 3" key="1">
    <citation type="journal article" date="2016" name="Nat. Commun.">
        <title>Thousands of microbial genomes shed light on interconnected biogeochemical processes in an aquifer system.</title>
        <authorList>
            <person name="Anantharaman K."/>
            <person name="Brown C.T."/>
            <person name="Hug L.A."/>
            <person name="Sharon I."/>
            <person name="Castelle C.J."/>
            <person name="Probst A.J."/>
            <person name="Thomas B.C."/>
            <person name="Singh A."/>
            <person name="Wilkins M.J."/>
            <person name="Karaoz U."/>
            <person name="Brodie E.L."/>
            <person name="Williams K.H."/>
            <person name="Hubbard S.S."/>
            <person name="Banfield J.F."/>
        </authorList>
    </citation>
    <scope>NUCLEOTIDE SEQUENCE [LARGE SCALE GENOMIC DNA]</scope>
</reference>
<comment type="caution">
    <text evidence="2">The sequence shown here is derived from an EMBL/GenBank/DDBJ whole genome shotgun (WGS) entry which is preliminary data.</text>
</comment>
<evidence type="ECO:0000313" key="3">
    <source>
        <dbReference type="Proteomes" id="UP000178430"/>
    </source>
</evidence>
<organism evidence="2 3">
    <name type="scientific">Candidatus Woesebacteria bacterium RIFOXYA1_FULL_48_16</name>
    <dbReference type="NCBI Taxonomy" id="1802535"/>
    <lineage>
        <taxon>Bacteria</taxon>
        <taxon>Candidatus Woeseibacteriota</taxon>
    </lineage>
</organism>
<dbReference type="AlphaFoldDB" id="A0A1F8CTE9"/>
<feature type="transmembrane region" description="Helical" evidence="1">
    <location>
        <begin position="33"/>
        <end position="55"/>
    </location>
</feature>